<evidence type="ECO:0000313" key="6">
    <source>
        <dbReference type="EMBL" id="TFI01218.1"/>
    </source>
</evidence>
<keyword evidence="7" id="KW-1185">Reference proteome</keyword>
<dbReference type="InterPro" id="IPR004143">
    <property type="entry name" value="BPL_LPL_catalytic"/>
</dbReference>
<dbReference type="Gene3D" id="3.30.930.10">
    <property type="entry name" value="Bira Bifunctional Protein, Domain 2"/>
    <property type="match status" value="1"/>
</dbReference>
<organism evidence="6 7">
    <name type="scientific">Micrococcus lylae</name>
    <dbReference type="NCBI Taxonomy" id="1273"/>
    <lineage>
        <taxon>Bacteria</taxon>
        <taxon>Bacillati</taxon>
        <taxon>Actinomycetota</taxon>
        <taxon>Actinomycetes</taxon>
        <taxon>Micrococcales</taxon>
        <taxon>Micrococcaceae</taxon>
        <taxon>Micrococcus</taxon>
    </lineage>
</organism>
<evidence type="ECO:0000256" key="4">
    <source>
        <dbReference type="SAM" id="MobiDB-lite"/>
    </source>
</evidence>
<dbReference type="Pfam" id="PF02237">
    <property type="entry name" value="BPL_C"/>
    <property type="match status" value="1"/>
</dbReference>
<feature type="domain" description="BPL/LPL catalytic" evidence="5">
    <location>
        <begin position="1"/>
        <end position="182"/>
    </location>
</feature>
<dbReference type="InterPro" id="IPR004408">
    <property type="entry name" value="Biotin_CoA_COase_ligase"/>
</dbReference>
<evidence type="ECO:0000256" key="3">
    <source>
        <dbReference type="ARBA" id="ARBA00024227"/>
    </source>
</evidence>
<dbReference type="Proteomes" id="UP000297477">
    <property type="component" value="Unassembled WGS sequence"/>
</dbReference>
<evidence type="ECO:0000256" key="1">
    <source>
        <dbReference type="ARBA" id="ARBA00022598"/>
    </source>
</evidence>
<dbReference type="NCBIfam" id="TIGR00121">
    <property type="entry name" value="birA_ligase"/>
    <property type="match status" value="1"/>
</dbReference>
<keyword evidence="1 6" id="KW-0436">Ligase</keyword>
<accession>A0ABY2K348</accession>
<dbReference type="InterPro" id="IPR003142">
    <property type="entry name" value="BPL_C"/>
</dbReference>
<reference evidence="6 7" key="1">
    <citation type="submission" date="2019-03" db="EMBL/GenBank/DDBJ databases">
        <title>Reclassification of Micrococcus aloeverae and Micrococcus yunnanensis as later heterotypic synonyms of Micrococcus luteus.</title>
        <authorList>
            <person name="Huang C.-H."/>
        </authorList>
    </citation>
    <scope>NUCLEOTIDE SEQUENCE [LARGE SCALE GENOMIC DNA]</scope>
    <source>
        <strain evidence="6 7">BCRC 12151</strain>
    </source>
</reference>
<feature type="region of interest" description="Disordered" evidence="4">
    <location>
        <begin position="21"/>
        <end position="52"/>
    </location>
</feature>
<protein>
    <recommendedName>
        <fullName evidence="3">biotin--[biotin carboxyl-carrier protein] ligase</fullName>
        <ecNumber evidence="3">6.3.4.15</ecNumber>
    </recommendedName>
</protein>
<dbReference type="Pfam" id="PF03099">
    <property type="entry name" value="BPL_LplA_LipB"/>
    <property type="match status" value="1"/>
</dbReference>
<evidence type="ECO:0000259" key="5">
    <source>
        <dbReference type="PROSITE" id="PS51733"/>
    </source>
</evidence>
<dbReference type="PANTHER" id="PTHR12835">
    <property type="entry name" value="BIOTIN PROTEIN LIGASE"/>
    <property type="match status" value="1"/>
</dbReference>
<comment type="caution">
    <text evidence="6">The sequence shown here is derived from an EMBL/GenBank/DDBJ whole genome shotgun (WGS) entry which is preliminary data.</text>
</comment>
<dbReference type="PANTHER" id="PTHR12835:SF5">
    <property type="entry name" value="BIOTIN--PROTEIN LIGASE"/>
    <property type="match status" value="1"/>
</dbReference>
<dbReference type="EC" id="6.3.4.15" evidence="3"/>
<proteinExistence type="predicted"/>
<dbReference type="EMBL" id="SPKT01000002">
    <property type="protein sequence ID" value="TFI01218.1"/>
    <property type="molecule type" value="Genomic_DNA"/>
</dbReference>
<dbReference type="InterPro" id="IPR045864">
    <property type="entry name" value="aa-tRNA-synth_II/BPL/LPL"/>
</dbReference>
<dbReference type="RefSeq" id="WP_067188259.1">
    <property type="nucleotide sequence ID" value="NZ_SPKT01000002.1"/>
</dbReference>
<sequence>MTEMIWLETVDSTQDELLRRLAPGGPGLPDGGALASADQRAGRGRQGRTWTTPPGTALALTVHLTPAAWRPPVGVQHYSWLSLVVASAVVDVVRELGVPAHLKWPNDVLVADGRKLCGVLAAVTPGGGVAVGMGVNVDHRAGVPVETATALSDWMPAEELPTPRDLAARIHAAVLDRVRGWAAALPADGGVVDGTHGCVAGVVDHLSTLGRQVRAELPGGEVLEGEAVGLGPGGTLRVAFATGGHEKMAVREISAGDVVHLRGDVRRAH</sequence>
<dbReference type="Gene3D" id="2.30.30.100">
    <property type="match status" value="1"/>
</dbReference>
<dbReference type="PROSITE" id="PS51733">
    <property type="entry name" value="BPL_LPL_CATALYTIC"/>
    <property type="match status" value="1"/>
</dbReference>
<evidence type="ECO:0000313" key="7">
    <source>
        <dbReference type="Proteomes" id="UP000297477"/>
    </source>
</evidence>
<gene>
    <name evidence="6" type="ORF">E4A49_01835</name>
</gene>
<evidence type="ECO:0000256" key="2">
    <source>
        <dbReference type="ARBA" id="ARBA00023267"/>
    </source>
</evidence>
<keyword evidence="2" id="KW-0092">Biotin</keyword>
<dbReference type="SUPFAM" id="SSF55681">
    <property type="entry name" value="Class II aaRS and biotin synthetases"/>
    <property type="match status" value="1"/>
</dbReference>
<dbReference type="GO" id="GO:0004077">
    <property type="term" value="F:biotin--[biotin carboxyl-carrier protein] ligase activity"/>
    <property type="evidence" value="ECO:0007669"/>
    <property type="project" value="UniProtKB-EC"/>
</dbReference>
<name>A0ABY2K348_9MICC</name>